<keyword evidence="1" id="KW-0732">Signal</keyword>
<organism evidence="2 3">
    <name type="scientific">Dorea longicatena</name>
    <dbReference type="NCBI Taxonomy" id="88431"/>
    <lineage>
        <taxon>Bacteria</taxon>
        <taxon>Bacillati</taxon>
        <taxon>Bacillota</taxon>
        <taxon>Clostridia</taxon>
        <taxon>Lachnospirales</taxon>
        <taxon>Lachnospiraceae</taxon>
        <taxon>Dorea</taxon>
    </lineage>
</organism>
<dbReference type="Proteomes" id="UP000398619">
    <property type="component" value="Unassembled WGS sequence"/>
</dbReference>
<feature type="signal peptide" evidence="1">
    <location>
        <begin position="1"/>
        <end position="27"/>
    </location>
</feature>
<evidence type="ECO:0008006" key="4">
    <source>
        <dbReference type="Google" id="ProtNLM"/>
    </source>
</evidence>
<protein>
    <recommendedName>
        <fullName evidence="4">Secreted protein</fullName>
    </recommendedName>
</protein>
<name>A0A564U651_9FIRM</name>
<feature type="chain" id="PRO_5022183360" description="Secreted protein" evidence="1">
    <location>
        <begin position="28"/>
        <end position="88"/>
    </location>
</feature>
<reference evidence="2 3" key="1">
    <citation type="submission" date="2019-07" db="EMBL/GenBank/DDBJ databases">
        <authorList>
            <person name="Hibberd C M."/>
            <person name="Gehrig L. J."/>
            <person name="Chang H.-W."/>
            <person name="Venkatesh S."/>
        </authorList>
    </citation>
    <scope>NUCLEOTIDE SEQUENCE [LARGE SCALE GENOMIC DNA]</scope>
    <source>
        <strain evidence="2">Dorea_longicatena_SSTS_Bg7063</strain>
    </source>
</reference>
<accession>A0A564U651</accession>
<evidence type="ECO:0000256" key="1">
    <source>
        <dbReference type="SAM" id="SignalP"/>
    </source>
</evidence>
<evidence type="ECO:0000313" key="2">
    <source>
        <dbReference type="EMBL" id="VUX14978.1"/>
    </source>
</evidence>
<gene>
    <name evidence="2" type="ORF">DLSSTS7063_02108</name>
</gene>
<dbReference type="RefSeq" id="WP_144101057.1">
    <property type="nucleotide sequence ID" value="NZ_CABHNM010000048.1"/>
</dbReference>
<dbReference type="AlphaFoldDB" id="A0A564U651"/>
<sequence>MKSIRKKFFVMLLSAMLLLGISSNVQAAGCSDYYRISTGTAKCTNSLCPGGFKRKERQDLYQQRCVRANGTLYYNQKYKNVYVNCSCT</sequence>
<evidence type="ECO:0000313" key="3">
    <source>
        <dbReference type="Proteomes" id="UP000398619"/>
    </source>
</evidence>
<proteinExistence type="predicted"/>
<dbReference type="EMBL" id="CABHNM010000048">
    <property type="protein sequence ID" value="VUX14978.1"/>
    <property type="molecule type" value="Genomic_DNA"/>
</dbReference>